<feature type="compositionally biased region" description="Basic and acidic residues" evidence="1">
    <location>
        <begin position="77"/>
        <end position="89"/>
    </location>
</feature>
<dbReference type="Proteomes" id="UP000245207">
    <property type="component" value="Unassembled WGS sequence"/>
</dbReference>
<proteinExistence type="predicted"/>
<reference evidence="2 3" key="1">
    <citation type="journal article" date="2018" name="Mol. Plant">
        <title>The genome of Artemisia annua provides insight into the evolution of Asteraceae family and artemisinin biosynthesis.</title>
        <authorList>
            <person name="Shen Q."/>
            <person name="Zhang L."/>
            <person name="Liao Z."/>
            <person name="Wang S."/>
            <person name="Yan T."/>
            <person name="Shi P."/>
            <person name="Liu M."/>
            <person name="Fu X."/>
            <person name="Pan Q."/>
            <person name="Wang Y."/>
            <person name="Lv Z."/>
            <person name="Lu X."/>
            <person name="Zhang F."/>
            <person name="Jiang W."/>
            <person name="Ma Y."/>
            <person name="Chen M."/>
            <person name="Hao X."/>
            <person name="Li L."/>
            <person name="Tang Y."/>
            <person name="Lv G."/>
            <person name="Zhou Y."/>
            <person name="Sun X."/>
            <person name="Brodelius P.E."/>
            <person name="Rose J.K.C."/>
            <person name="Tang K."/>
        </authorList>
    </citation>
    <scope>NUCLEOTIDE SEQUENCE [LARGE SCALE GENOMIC DNA]</scope>
    <source>
        <strain evidence="3">cv. Huhao1</strain>
        <tissue evidence="2">Leaf</tissue>
    </source>
</reference>
<evidence type="ECO:0000256" key="1">
    <source>
        <dbReference type="SAM" id="MobiDB-lite"/>
    </source>
</evidence>
<dbReference type="AlphaFoldDB" id="A0A2U1N8X3"/>
<accession>A0A2U1N8X3</accession>
<organism evidence="2 3">
    <name type="scientific">Artemisia annua</name>
    <name type="common">Sweet wormwood</name>
    <dbReference type="NCBI Taxonomy" id="35608"/>
    <lineage>
        <taxon>Eukaryota</taxon>
        <taxon>Viridiplantae</taxon>
        <taxon>Streptophyta</taxon>
        <taxon>Embryophyta</taxon>
        <taxon>Tracheophyta</taxon>
        <taxon>Spermatophyta</taxon>
        <taxon>Magnoliopsida</taxon>
        <taxon>eudicotyledons</taxon>
        <taxon>Gunneridae</taxon>
        <taxon>Pentapetalae</taxon>
        <taxon>asterids</taxon>
        <taxon>campanulids</taxon>
        <taxon>Asterales</taxon>
        <taxon>Asteraceae</taxon>
        <taxon>Asteroideae</taxon>
        <taxon>Anthemideae</taxon>
        <taxon>Artemisiinae</taxon>
        <taxon>Artemisia</taxon>
    </lineage>
</organism>
<comment type="caution">
    <text evidence="2">The sequence shown here is derived from an EMBL/GenBank/DDBJ whole genome shotgun (WGS) entry which is preliminary data.</text>
</comment>
<protein>
    <submittedName>
        <fullName evidence="2">Uncharacterized protein</fullName>
    </submittedName>
</protein>
<name>A0A2U1N8X3_ARTAN</name>
<feature type="region of interest" description="Disordered" evidence="1">
    <location>
        <begin position="1"/>
        <end position="102"/>
    </location>
</feature>
<gene>
    <name evidence="2" type="ORF">CTI12_AA201590</name>
</gene>
<evidence type="ECO:0000313" key="3">
    <source>
        <dbReference type="Proteomes" id="UP000245207"/>
    </source>
</evidence>
<keyword evidence="3" id="KW-1185">Reference proteome</keyword>
<sequence>MSNRNTSNKRQTRVPGWLNDHVVGTSSHNRKEKGDVSIGKGNSKKNLETNVAVESTVPGKKGGDKMNGVQNTVNEVEVNKDGSEPKEVMNDEINNSADSLSF</sequence>
<evidence type="ECO:0000313" key="2">
    <source>
        <dbReference type="EMBL" id="PWA69958.1"/>
    </source>
</evidence>
<dbReference type="EMBL" id="PKPP01003329">
    <property type="protein sequence ID" value="PWA69958.1"/>
    <property type="molecule type" value="Genomic_DNA"/>
</dbReference>
<feature type="compositionally biased region" description="Polar residues" evidence="1">
    <location>
        <begin position="92"/>
        <end position="102"/>
    </location>
</feature>